<sequence length="181" mass="20482">MNTSTSEGKQGIQWTSRMQLDNLNFAGDLAPPTRTTPNTECNNPIIIDGEALEDVKPLHIWAVILVKTLSTQNTSDPLIRHYQQQPTMGENKPDSSGGSAQEEALEVDRTHIEENTQLCHKTSHLLESSMSKEKKNTKEHISPRNGDKYENNEQRLGRTRKKVPEQSELENAGQRTVLHWE</sequence>
<evidence type="ECO:0000313" key="2">
    <source>
        <dbReference type="EMBL" id="VDP45014.1"/>
    </source>
</evidence>
<dbReference type="EMBL" id="UZAI01019391">
    <property type="protein sequence ID" value="VDP45014.1"/>
    <property type="molecule type" value="Genomic_DNA"/>
</dbReference>
<evidence type="ECO:0000256" key="1">
    <source>
        <dbReference type="SAM" id="MobiDB-lite"/>
    </source>
</evidence>
<feature type="compositionally biased region" description="Basic and acidic residues" evidence="1">
    <location>
        <begin position="130"/>
        <end position="156"/>
    </location>
</feature>
<evidence type="ECO:0000313" key="3">
    <source>
        <dbReference type="Proteomes" id="UP000277204"/>
    </source>
</evidence>
<dbReference type="Proteomes" id="UP000277204">
    <property type="component" value="Unassembled WGS sequence"/>
</dbReference>
<feature type="compositionally biased region" description="Polar residues" evidence="1">
    <location>
        <begin position="115"/>
        <end position="129"/>
    </location>
</feature>
<keyword evidence="3" id="KW-1185">Reference proteome</keyword>
<reference evidence="2 3" key="1">
    <citation type="submission" date="2018-11" db="EMBL/GenBank/DDBJ databases">
        <authorList>
            <consortium name="Pathogen Informatics"/>
        </authorList>
    </citation>
    <scope>NUCLEOTIDE SEQUENCE [LARGE SCALE GENOMIC DNA]</scope>
    <source>
        <strain evidence="2 3">Zambia</strain>
    </source>
</reference>
<name>A0A183N3K9_9TREM</name>
<feature type="region of interest" description="Disordered" evidence="1">
    <location>
        <begin position="83"/>
        <end position="181"/>
    </location>
</feature>
<proteinExistence type="predicted"/>
<dbReference type="AlphaFoldDB" id="A0A183N3K9"/>
<accession>A0A183N3K9</accession>
<gene>
    <name evidence="2" type="ORF">SMRZ_LOCUS22884</name>
</gene>
<feature type="compositionally biased region" description="Polar residues" evidence="1">
    <location>
        <begin position="83"/>
        <end position="99"/>
    </location>
</feature>
<organism evidence="2 3">
    <name type="scientific">Schistosoma margrebowiei</name>
    <dbReference type="NCBI Taxonomy" id="48269"/>
    <lineage>
        <taxon>Eukaryota</taxon>
        <taxon>Metazoa</taxon>
        <taxon>Spiralia</taxon>
        <taxon>Lophotrochozoa</taxon>
        <taxon>Platyhelminthes</taxon>
        <taxon>Trematoda</taxon>
        <taxon>Digenea</taxon>
        <taxon>Strigeidida</taxon>
        <taxon>Schistosomatoidea</taxon>
        <taxon>Schistosomatidae</taxon>
        <taxon>Schistosoma</taxon>
    </lineage>
</organism>
<protein>
    <submittedName>
        <fullName evidence="2">Uncharacterized protein</fullName>
    </submittedName>
</protein>